<comment type="catalytic activity">
    <reaction evidence="7">
        <text>L-cysteinyl-[protein] + hexadecanoyl-CoA = S-hexadecanoyl-L-cysteinyl-[protein] + CoA</text>
        <dbReference type="Rhea" id="RHEA:36683"/>
        <dbReference type="Rhea" id="RHEA-COMP:10131"/>
        <dbReference type="Rhea" id="RHEA-COMP:11032"/>
        <dbReference type="ChEBI" id="CHEBI:29950"/>
        <dbReference type="ChEBI" id="CHEBI:57287"/>
        <dbReference type="ChEBI" id="CHEBI:57379"/>
        <dbReference type="ChEBI" id="CHEBI:74151"/>
        <dbReference type="EC" id="2.3.1.225"/>
    </reaction>
</comment>
<evidence type="ECO:0000256" key="5">
    <source>
        <dbReference type="ARBA" id="ARBA00023136"/>
    </source>
</evidence>
<evidence type="ECO:0000256" key="4">
    <source>
        <dbReference type="ARBA" id="ARBA00022989"/>
    </source>
</evidence>
<dbReference type="EC" id="2.3.1.225" evidence="7"/>
<organism evidence="10 11">
    <name type="scientific">Symbiodinium microadriaticum</name>
    <name type="common">Dinoflagellate</name>
    <name type="synonym">Zooxanthella microadriatica</name>
    <dbReference type="NCBI Taxonomy" id="2951"/>
    <lineage>
        <taxon>Eukaryota</taxon>
        <taxon>Sar</taxon>
        <taxon>Alveolata</taxon>
        <taxon>Dinophyceae</taxon>
        <taxon>Suessiales</taxon>
        <taxon>Symbiodiniaceae</taxon>
        <taxon>Symbiodinium</taxon>
    </lineage>
</organism>
<feature type="region of interest" description="Disordered" evidence="8">
    <location>
        <begin position="1"/>
        <end position="26"/>
    </location>
</feature>
<protein>
    <recommendedName>
        <fullName evidence="7">Palmitoyltransferase</fullName>
        <ecNumber evidence="7">2.3.1.225</ecNumber>
    </recommendedName>
</protein>
<keyword evidence="4 7" id="KW-1133">Transmembrane helix</keyword>
<dbReference type="InterPro" id="IPR001594">
    <property type="entry name" value="Palmitoyltrfase_DHHC"/>
</dbReference>
<dbReference type="GO" id="GO:0006612">
    <property type="term" value="P:protein targeting to membrane"/>
    <property type="evidence" value="ECO:0007669"/>
    <property type="project" value="TreeGrafter"/>
</dbReference>
<keyword evidence="11" id="KW-1185">Reference proteome</keyword>
<dbReference type="PROSITE" id="PS50216">
    <property type="entry name" value="DHHC"/>
    <property type="match status" value="1"/>
</dbReference>
<evidence type="ECO:0000256" key="2">
    <source>
        <dbReference type="ARBA" id="ARBA00022679"/>
    </source>
</evidence>
<dbReference type="AlphaFoldDB" id="A0A1Q9E6T6"/>
<evidence type="ECO:0000256" key="7">
    <source>
        <dbReference type="RuleBase" id="RU079119"/>
    </source>
</evidence>
<feature type="domain" description="Palmitoyltransferase DHHC" evidence="9">
    <location>
        <begin position="176"/>
        <end position="242"/>
    </location>
</feature>
<dbReference type="OrthoDB" id="9909019at2759"/>
<dbReference type="GO" id="GO:0005783">
    <property type="term" value="C:endoplasmic reticulum"/>
    <property type="evidence" value="ECO:0007669"/>
    <property type="project" value="TreeGrafter"/>
</dbReference>
<dbReference type="EMBL" id="LSRX01000245">
    <property type="protein sequence ID" value="OLQ03125.1"/>
    <property type="molecule type" value="Genomic_DNA"/>
</dbReference>
<comment type="subcellular location">
    <subcellularLocation>
        <location evidence="1">Membrane</location>
        <topology evidence="1">Multi-pass membrane protein</topology>
    </subcellularLocation>
</comment>
<comment type="caution">
    <text evidence="10">The sequence shown here is derived from an EMBL/GenBank/DDBJ whole genome shotgun (WGS) entry which is preliminary data.</text>
</comment>
<dbReference type="Proteomes" id="UP000186817">
    <property type="component" value="Unassembled WGS sequence"/>
</dbReference>
<dbReference type="GO" id="GO:0019706">
    <property type="term" value="F:protein-cysteine S-palmitoyltransferase activity"/>
    <property type="evidence" value="ECO:0007669"/>
    <property type="project" value="UniProtKB-EC"/>
</dbReference>
<feature type="transmembrane region" description="Helical" evidence="7">
    <location>
        <begin position="108"/>
        <end position="129"/>
    </location>
</feature>
<evidence type="ECO:0000256" key="1">
    <source>
        <dbReference type="ARBA" id="ARBA00004141"/>
    </source>
</evidence>
<feature type="transmembrane region" description="Helical" evidence="7">
    <location>
        <begin position="68"/>
        <end position="88"/>
    </location>
</feature>
<dbReference type="GO" id="GO:0005794">
    <property type="term" value="C:Golgi apparatus"/>
    <property type="evidence" value="ECO:0007669"/>
    <property type="project" value="TreeGrafter"/>
</dbReference>
<evidence type="ECO:0000256" key="6">
    <source>
        <dbReference type="ARBA" id="ARBA00023315"/>
    </source>
</evidence>
<dbReference type="OMA" id="TIFWRRR"/>
<keyword evidence="6 7" id="KW-0012">Acyltransferase</keyword>
<proteinExistence type="inferred from homology"/>
<evidence type="ECO:0000259" key="9">
    <source>
        <dbReference type="Pfam" id="PF01529"/>
    </source>
</evidence>
<evidence type="ECO:0000256" key="8">
    <source>
        <dbReference type="SAM" id="MobiDB-lite"/>
    </source>
</evidence>
<dbReference type="GO" id="GO:0016020">
    <property type="term" value="C:membrane"/>
    <property type="evidence" value="ECO:0007669"/>
    <property type="project" value="UniProtKB-SubCell"/>
</dbReference>
<gene>
    <name evidence="10" type="primary">PAT03</name>
    <name evidence="10" type="ORF">AK812_SmicGene13938</name>
</gene>
<evidence type="ECO:0000256" key="3">
    <source>
        <dbReference type="ARBA" id="ARBA00022692"/>
    </source>
</evidence>
<keyword evidence="3 7" id="KW-0812">Transmembrane</keyword>
<feature type="compositionally biased region" description="Polar residues" evidence="8">
    <location>
        <begin position="1"/>
        <end position="10"/>
    </location>
</feature>
<dbReference type="InterPro" id="IPR039859">
    <property type="entry name" value="PFA4/ZDH16/20/ERF2-like"/>
</dbReference>
<dbReference type="PANTHER" id="PTHR22883">
    <property type="entry name" value="ZINC FINGER DHHC DOMAIN CONTAINING PROTEIN"/>
    <property type="match status" value="1"/>
</dbReference>
<keyword evidence="2 7" id="KW-0808">Transferase</keyword>
<dbReference type="Pfam" id="PF01529">
    <property type="entry name" value="DHHC"/>
    <property type="match status" value="1"/>
</dbReference>
<name>A0A1Q9E6T6_SYMMI</name>
<feature type="transmembrane region" description="Helical" evidence="7">
    <location>
        <begin position="226"/>
        <end position="246"/>
    </location>
</feature>
<evidence type="ECO:0000313" key="10">
    <source>
        <dbReference type="EMBL" id="OLQ03125.1"/>
    </source>
</evidence>
<sequence length="256" mass="28287">MDASPSTESQDPLLGSSRFSDDSDLEGESDLDMFGFSDVLPGVEDLDAWEALLPLSRLPPLPDRNPKFWTQAFAGACVVLGFCITFVVSARNVRGDPAHWSNPTWCTAVDSVMTCLALLALFCTSFIIFGRQGEICRSKTTCYPIPAQVAKGLLAGQRPAQNRNISGPEHHPMLGSYCVRCLVWRPRDVDSHLSHHCRICQRCFVEFDHHCGVFGRCIVEGNMPCFATNIALLVLAILAMFLTNGWCGELPDELYE</sequence>
<reference evidence="10 11" key="1">
    <citation type="submission" date="2016-02" db="EMBL/GenBank/DDBJ databases">
        <title>Genome analysis of coral dinoflagellate symbionts highlights evolutionary adaptations to a symbiotic lifestyle.</title>
        <authorList>
            <person name="Aranda M."/>
            <person name="Li Y."/>
            <person name="Liew Y.J."/>
            <person name="Baumgarten S."/>
            <person name="Simakov O."/>
            <person name="Wilson M."/>
            <person name="Piel J."/>
            <person name="Ashoor H."/>
            <person name="Bougouffa S."/>
            <person name="Bajic V.B."/>
            <person name="Ryu T."/>
            <person name="Ravasi T."/>
            <person name="Bayer T."/>
            <person name="Micklem G."/>
            <person name="Kim H."/>
            <person name="Bhak J."/>
            <person name="Lajeunesse T.C."/>
            <person name="Voolstra C.R."/>
        </authorList>
    </citation>
    <scope>NUCLEOTIDE SEQUENCE [LARGE SCALE GENOMIC DNA]</scope>
    <source>
        <strain evidence="10 11">CCMP2467</strain>
    </source>
</reference>
<comment type="similarity">
    <text evidence="7">Belongs to the DHHC palmitoyltransferase family.</text>
</comment>
<keyword evidence="5 7" id="KW-0472">Membrane</keyword>
<comment type="domain">
    <text evidence="7">The DHHC domain is required for palmitoyltransferase activity.</text>
</comment>
<evidence type="ECO:0000313" key="11">
    <source>
        <dbReference type="Proteomes" id="UP000186817"/>
    </source>
</evidence>
<accession>A0A1Q9E6T6</accession>